<comment type="caution">
    <text evidence="1">The sequence shown here is derived from an EMBL/GenBank/DDBJ whole genome shotgun (WGS) entry which is preliminary data.</text>
</comment>
<proteinExistence type="predicted"/>
<sequence>MGTPGTGKSCILALICFYIAINRGYPVLWHRKNEVSSVTYLFHNEMYYQWDDENSACYNALYFAMKGQNCWFCLDGLKQPTMQSCGLSNMFKILATSGKYDVGNDASNSIDMCLVPIWKKDDLQKYGVHSLKVTEADIDARYYVSGGSFY</sequence>
<dbReference type="Proteomes" id="UP000243217">
    <property type="component" value="Unassembled WGS sequence"/>
</dbReference>
<protein>
    <submittedName>
        <fullName evidence="1">Crinkler (CRN) family protein</fullName>
    </submittedName>
</protein>
<dbReference type="EMBL" id="JNBS01002648">
    <property type="protein sequence ID" value="OQR89833.1"/>
    <property type="molecule type" value="Genomic_DNA"/>
</dbReference>
<dbReference type="AlphaFoldDB" id="A0A1V9YW29"/>
<evidence type="ECO:0000313" key="1">
    <source>
        <dbReference type="EMBL" id="OQR89833.1"/>
    </source>
</evidence>
<gene>
    <name evidence="1" type="ORF">THRCLA_22626</name>
</gene>
<dbReference type="OrthoDB" id="88815at2759"/>
<accession>A0A1V9YW29</accession>
<evidence type="ECO:0000313" key="2">
    <source>
        <dbReference type="Proteomes" id="UP000243217"/>
    </source>
</evidence>
<organism evidence="1 2">
    <name type="scientific">Thraustotheca clavata</name>
    <dbReference type="NCBI Taxonomy" id="74557"/>
    <lineage>
        <taxon>Eukaryota</taxon>
        <taxon>Sar</taxon>
        <taxon>Stramenopiles</taxon>
        <taxon>Oomycota</taxon>
        <taxon>Saprolegniomycetes</taxon>
        <taxon>Saprolegniales</taxon>
        <taxon>Achlyaceae</taxon>
        <taxon>Thraustotheca</taxon>
    </lineage>
</organism>
<reference evidence="1 2" key="1">
    <citation type="journal article" date="2014" name="Genome Biol. Evol.">
        <title>The secreted proteins of Achlya hypogyna and Thraustotheca clavata identify the ancestral oomycete secretome and reveal gene acquisitions by horizontal gene transfer.</title>
        <authorList>
            <person name="Misner I."/>
            <person name="Blouin N."/>
            <person name="Leonard G."/>
            <person name="Richards T.A."/>
            <person name="Lane C.E."/>
        </authorList>
    </citation>
    <scope>NUCLEOTIDE SEQUENCE [LARGE SCALE GENOMIC DNA]</scope>
    <source>
        <strain evidence="1 2">ATCC 34112</strain>
    </source>
</reference>
<keyword evidence="2" id="KW-1185">Reference proteome</keyword>
<name>A0A1V9YW29_9STRA</name>